<dbReference type="AlphaFoldDB" id="A0A118DKV2"/>
<keyword evidence="3" id="KW-1185">Reference proteome</keyword>
<dbReference type="Proteomes" id="UP000243975">
    <property type="component" value="Unassembled WGS sequence"/>
</dbReference>
<protein>
    <submittedName>
        <fullName evidence="2">Uncharacterized protein</fullName>
    </submittedName>
</protein>
<sequence length="262" mass="28946">NQSARIQKPTPPTTTTAPCAGESLQPFTKSLHSTEVCTSVETDDFFLPYDDFGVEDQVAPLFSSNLIFYSKNNPRNKRFHFLYCNGSGTEPTGEPELISEMEEPKDASSSPKANGNRLANIKFLCESSARALVELFLDGSDYDEFGNDLYEIPEVVPIASCNQLQDAPAPGKADEDSKIQALIDTPALDWQQLGWRLCRKKHHLQAMYATDAKPQSETSDWHSENYVSDGSYALPSGAVVVLRPNEYVSSFALRVVSFSGFV</sequence>
<proteinExistence type="predicted"/>
<accession>A0A118DKV2</accession>
<feature type="non-terminal residue" evidence="2">
    <location>
        <position position="262"/>
    </location>
</feature>
<dbReference type="STRING" id="59895.A0A118DKV2"/>
<comment type="caution">
    <text evidence="2">The sequence shown here is derived from an EMBL/GenBank/DDBJ whole genome shotgun (WGS) entry which is preliminary data.</text>
</comment>
<gene>
    <name evidence="2" type="ORF">Ccrd_024065</name>
</gene>
<name>A0A118DKV2_CYNCS</name>
<dbReference type="Gramene" id="KVE11116">
    <property type="protein sequence ID" value="KVE11116"/>
    <property type="gene ID" value="Ccrd_024065"/>
</dbReference>
<evidence type="ECO:0000313" key="3">
    <source>
        <dbReference type="Proteomes" id="UP000243975"/>
    </source>
</evidence>
<evidence type="ECO:0000313" key="2">
    <source>
        <dbReference type="EMBL" id="KVE11116.1"/>
    </source>
</evidence>
<dbReference type="EMBL" id="LEKV01011286">
    <property type="protein sequence ID" value="KVE11116.1"/>
    <property type="molecule type" value="Genomic_DNA"/>
</dbReference>
<evidence type="ECO:0000256" key="1">
    <source>
        <dbReference type="SAM" id="MobiDB-lite"/>
    </source>
</evidence>
<reference evidence="2 3" key="1">
    <citation type="journal article" date="2016" name="Sci. Rep.">
        <title>The genome sequence of the outbreeding globe artichoke constructed de novo incorporating a phase-aware low-pass sequencing strategy of F1 progeny.</title>
        <authorList>
            <person name="Scaglione D."/>
            <person name="Reyes-Chin-Wo S."/>
            <person name="Acquadro A."/>
            <person name="Froenicke L."/>
            <person name="Portis E."/>
            <person name="Beitel C."/>
            <person name="Tirone M."/>
            <person name="Mauro R."/>
            <person name="Lo Monaco A."/>
            <person name="Mauromicale G."/>
            <person name="Faccioli P."/>
            <person name="Cattivelli L."/>
            <person name="Rieseberg L."/>
            <person name="Michelmore R."/>
            <person name="Lanteri S."/>
        </authorList>
    </citation>
    <scope>NUCLEOTIDE SEQUENCE [LARGE SCALE GENOMIC DNA]</scope>
    <source>
        <strain evidence="2">2C</strain>
    </source>
</reference>
<feature type="non-terminal residue" evidence="2">
    <location>
        <position position="1"/>
    </location>
</feature>
<feature type="region of interest" description="Disordered" evidence="1">
    <location>
        <begin position="1"/>
        <end position="21"/>
    </location>
</feature>
<organism evidence="2 3">
    <name type="scientific">Cynara cardunculus var. scolymus</name>
    <name type="common">Globe artichoke</name>
    <name type="synonym">Cynara scolymus</name>
    <dbReference type="NCBI Taxonomy" id="59895"/>
    <lineage>
        <taxon>Eukaryota</taxon>
        <taxon>Viridiplantae</taxon>
        <taxon>Streptophyta</taxon>
        <taxon>Embryophyta</taxon>
        <taxon>Tracheophyta</taxon>
        <taxon>Spermatophyta</taxon>
        <taxon>Magnoliopsida</taxon>
        <taxon>eudicotyledons</taxon>
        <taxon>Gunneridae</taxon>
        <taxon>Pentapetalae</taxon>
        <taxon>asterids</taxon>
        <taxon>campanulids</taxon>
        <taxon>Asterales</taxon>
        <taxon>Asteraceae</taxon>
        <taxon>Carduoideae</taxon>
        <taxon>Cardueae</taxon>
        <taxon>Carduinae</taxon>
        <taxon>Cynara</taxon>
    </lineage>
</organism>